<comment type="caution">
    <text evidence="2">The sequence shown here is derived from an EMBL/GenBank/DDBJ whole genome shotgun (WGS) entry which is preliminary data.</text>
</comment>
<accession>A0A811PFM8</accession>
<name>A0A811PFM8_9POAL</name>
<sequence length="90" mass="9709">MTEMTEQSRFNDTFRGGAHLRAPWTCSLQVGKRISDPAAEGRRKQQAAGKIHGWAAWIGTGREGGGSEMHAAGKRWSSAAHTAGVRSTED</sequence>
<organism evidence="2 3">
    <name type="scientific">Miscanthus lutarioriparius</name>
    <dbReference type="NCBI Taxonomy" id="422564"/>
    <lineage>
        <taxon>Eukaryota</taxon>
        <taxon>Viridiplantae</taxon>
        <taxon>Streptophyta</taxon>
        <taxon>Embryophyta</taxon>
        <taxon>Tracheophyta</taxon>
        <taxon>Spermatophyta</taxon>
        <taxon>Magnoliopsida</taxon>
        <taxon>Liliopsida</taxon>
        <taxon>Poales</taxon>
        <taxon>Poaceae</taxon>
        <taxon>PACMAD clade</taxon>
        <taxon>Panicoideae</taxon>
        <taxon>Andropogonodae</taxon>
        <taxon>Andropogoneae</taxon>
        <taxon>Saccharinae</taxon>
        <taxon>Miscanthus</taxon>
    </lineage>
</organism>
<dbReference type="Proteomes" id="UP000604825">
    <property type="component" value="Unassembled WGS sequence"/>
</dbReference>
<feature type="region of interest" description="Disordered" evidence="1">
    <location>
        <begin position="62"/>
        <end position="90"/>
    </location>
</feature>
<gene>
    <name evidence="2" type="ORF">NCGR_LOCUS25603</name>
</gene>
<evidence type="ECO:0000313" key="2">
    <source>
        <dbReference type="EMBL" id="CAD6238350.1"/>
    </source>
</evidence>
<evidence type="ECO:0000313" key="3">
    <source>
        <dbReference type="Proteomes" id="UP000604825"/>
    </source>
</evidence>
<dbReference type="EMBL" id="CAJGYO010000006">
    <property type="protein sequence ID" value="CAD6238350.1"/>
    <property type="molecule type" value="Genomic_DNA"/>
</dbReference>
<keyword evidence="3" id="KW-1185">Reference proteome</keyword>
<evidence type="ECO:0000256" key="1">
    <source>
        <dbReference type="SAM" id="MobiDB-lite"/>
    </source>
</evidence>
<reference evidence="2" key="1">
    <citation type="submission" date="2020-10" db="EMBL/GenBank/DDBJ databases">
        <authorList>
            <person name="Han B."/>
            <person name="Lu T."/>
            <person name="Zhao Q."/>
            <person name="Huang X."/>
            <person name="Zhao Y."/>
        </authorList>
    </citation>
    <scope>NUCLEOTIDE SEQUENCE</scope>
</reference>
<dbReference type="AlphaFoldDB" id="A0A811PFM8"/>
<proteinExistence type="predicted"/>
<protein>
    <submittedName>
        <fullName evidence="2">Uncharacterized protein</fullName>
    </submittedName>
</protein>